<keyword evidence="2" id="KW-0732">Signal</keyword>
<feature type="domain" description="SET" evidence="3">
    <location>
        <begin position="119"/>
        <end position="284"/>
    </location>
</feature>
<accession>A0ABQ0GL98</accession>
<evidence type="ECO:0000313" key="5">
    <source>
        <dbReference type="Proteomes" id="UP001628179"/>
    </source>
</evidence>
<evidence type="ECO:0000259" key="3">
    <source>
        <dbReference type="PROSITE" id="PS50280"/>
    </source>
</evidence>
<reference evidence="4 5" key="1">
    <citation type="submission" date="2024-09" db="EMBL/GenBank/DDBJ databases">
        <title>Itraconazole resistance in Madurella fahalii resulting from another homologue of gene encoding cytochrome P450 14-alpha sterol demethylase (CYP51).</title>
        <authorList>
            <person name="Yoshioka I."/>
            <person name="Fahal A.H."/>
            <person name="Kaneko S."/>
            <person name="Yaguchi T."/>
        </authorList>
    </citation>
    <scope>NUCLEOTIDE SEQUENCE [LARGE SCALE GENOMIC DNA]</scope>
    <source>
        <strain evidence="4 5">IFM 68171</strain>
    </source>
</reference>
<proteinExistence type="predicted"/>
<dbReference type="PROSITE" id="PS50280">
    <property type="entry name" value="SET"/>
    <property type="match status" value="1"/>
</dbReference>
<dbReference type="Proteomes" id="UP001628179">
    <property type="component" value="Unassembled WGS sequence"/>
</dbReference>
<protein>
    <submittedName>
        <fullName evidence="4">SET domain-containing protein 5</fullName>
    </submittedName>
</protein>
<comment type="caution">
    <text evidence="4">The sequence shown here is derived from an EMBL/GenBank/DDBJ whole genome shotgun (WGS) entry which is preliminary data.</text>
</comment>
<sequence>MRAVLLLLLAECAAASSISDTCLWPPLPPLRLTCGVDEIQEQRNLPNTRFSQQKPDVPAPPLSKWESTGQCAGPYCIFTNRGFSGGRGIVTITTSANIKKLKKLLDPPKDQREPPDTPQPFYLAHIKGKGLGLLANTTLHRGAPLMKISPAVVIHRNFLEQIPAHTQAPLLEAAISLLPDPLRQSFLSQMSHDQHQHHHPGSPSSPAHKISAILATNSFQLDLGGGSGARGLEGHHYANFPEASRFNHDCRPNVAFYVDPATLAHTTTVVRDVRPGEELSISYLDPLEAREGRQERARQVWGFECGCSQCAMAGAQAGRSDARLREIAEIEGRLGNWLSRGVNAKLLERLVRLYREERLDAKVAGAYTLVALNYNMLGDAKRAVRYAKLAEEAVVIENGGGAGDADAMRVLAGKPKEHFTWRKRLQRY</sequence>
<feature type="signal peptide" evidence="2">
    <location>
        <begin position="1"/>
        <end position="15"/>
    </location>
</feature>
<keyword evidence="5" id="KW-1185">Reference proteome</keyword>
<evidence type="ECO:0000313" key="4">
    <source>
        <dbReference type="EMBL" id="GAB1318506.1"/>
    </source>
</evidence>
<dbReference type="InterPro" id="IPR001214">
    <property type="entry name" value="SET_dom"/>
</dbReference>
<dbReference type="EMBL" id="BAAFSV010000005">
    <property type="protein sequence ID" value="GAB1318506.1"/>
    <property type="molecule type" value="Genomic_DNA"/>
</dbReference>
<feature type="region of interest" description="Disordered" evidence="1">
    <location>
        <begin position="189"/>
        <end position="208"/>
    </location>
</feature>
<dbReference type="SUPFAM" id="SSF82199">
    <property type="entry name" value="SET domain"/>
    <property type="match status" value="1"/>
</dbReference>
<name>A0ABQ0GL98_9PEZI</name>
<gene>
    <name evidence="4" type="primary">SET5_2</name>
    <name evidence="4" type="ORF">MFIFM68171_08716</name>
</gene>
<dbReference type="RefSeq" id="XP_070920237.1">
    <property type="nucleotide sequence ID" value="XM_071064136.1"/>
</dbReference>
<evidence type="ECO:0000256" key="2">
    <source>
        <dbReference type="SAM" id="SignalP"/>
    </source>
</evidence>
<dbReference type="CDD" id="cd20071">
    <property type="entry name" value="SET_SMYD"/>
    <property type="match status" value="1"/>
</dbReference>
<dbReference type="PANTHER" id="PTHR47332">
    <property type="entry name" value="SET DOMAIN-CONTAINING PROTEIN 5"/>
    <property type="match status" value="1"/>
</dbReference>
<dbReference type="SMART" id="SM00317">
    <property type="entry name" value="SET"/>
    <property type="match status" value="1"/>
</dbReference>
<feature type="chain" id="PRO_5045556263" evidence="2">
    <location>
        <begin position="16"/>
        <end position="428"/>
    </location>
</feature>
<dbReference type="GeneID" id="98179459"/>
<evidence type="ECO:0000256" key="1">
    <source>
        <dbReference type="SAM" id="MobiDB-lite"/>
    </source>
</evidence>
<dbReference type="Pfam" id="PF00856">
    <property type="entry name" value="SET"/>
    <property type="match status" value="1"/>
</dbReference>
<organism evidence="4 5">
    <name type="scientific">Madurella fahalii</name>
    <dbReference type="NCBI Taxonomy" id="1157608"/>
    <lineage>
        <taxon>Eukaryota</taxon>
        <taxon>Fungi</taxon>
        <taxon>Dikarya</taxon>
        <taxon>Ascomycota</taxon>
        <taxon>Pezizomycotina</taxon>
        <taxon>Sordariomycetes</taxon>
        <taxon>Sordariomycetidae</taxon>
        <taxon>Sordariales</taxon>
        <taxon>Sordariales incertae sedis</taxon>
        <taxon>Madurella</taxon>
    </lineage>
</organism>
<dbReference type="Gene3D" id="2.170.270.10">
    <property type="entry name" value="SET domain"/>
    <property type="match status" value="1"/>
</dbReference>
<dbReference type="InterPro" id="IPR053185">
    <property type="entry name" value="SET_domain_protein"/>
</dbReference>
<dbReference type="PANTHER" id="PTHR47332:SF6">
    <property type="entry name" value="SET DOMAIN-CONTAINING PROTEIN"/>
    <property type="match status" value="1"/>
</dbReference>
<dbReference type="InterPro" id="IPR046341">
    <property type="entry name" value="SET_dom_sf"/>
</dbReference>